<proteinExistence type="predicted"/>
<organism evidence="3 4">
    <name type="scientific">Photobacterium pectinilyticum</name>
    <dbReference type="NCBI Taxonomy" id="2906793"/>
    <lineage>
        <taxon>Bacteria</taxon>
        <taxon>Pseudomonadati</taxon>
        <taxon>Pseudomonadota</taxon>
        <taxon>Gammaproteobacteria</taxon>
        <taxon>Vibrionales</taxon>
        <taxon>Vibrionaceae</taxon>
        <taxon>Photobacterium</taxon>
    </lineage>
</organism>
<protein>
    <submittedName>
        <fullName evidence="3">AsmA family protein</fullName>
    </submittedName>
</protein>
<accession>A0ABT1MZK5</accession>
<evidence type="ECO:0000313" key="3">
    <source>
        <dbReference type="EMBL" id="MCQ1057928.1"/>
    </source>
</evidence>
<dbReference type="PANTHER" id="PTHR30441:SF8">
    <property type="entry name" value="DUF748 DOMAIN-CONTAINING PROTEIN"/>
    <property type="match status" value="1"/>
</dbReference>
<evidence type="ECO:0000313" key="4">
    <source>
        <dbReference type="Proteomes" id="UP001524460"/>
    </source>
</evidence>
<dbReference type="InterPro" id="IPR007844">
    <property type="entry name" value="AsmA"/>
</dbReference>
<comment type="caution">
    <text evidence="3">The sequence shown here is derived from an EMBL/GenBank/DDBJ whole genome shotgun (WGS) entry which is preliminary data.</text>
</comment>
<gene>
    <name evidence="3" type="ORF">NHN17_07650</name>
</gene>
<feature type="compositionally biased region" description="Polar residues" evidence="1">
    <location>
        <begin position="581"/>
        <end position="597"/>
    </location>
</feature>
<dbReference type="Pfam" id="PF05170">
    <property type="entry name" value="AsmA"/>
    <property type="match status" value="1"/>
</dbReference>
<dbReference type="RefSeq" id="WP_255041641.1">
    <property type="nucleotide sequence ID" value="NZ_JANEYT010000012.1"/>
</dbReference>
<dbReference type="Proteomes" id="UP001524460">
    <property type="component" value="Unassembled WGS sequence"/>
</dbReference>
<sequence length="685" mass="76525">MRFIGKIIATLAVLIALGITIVLALLHTRYATPMITQAVNRFTPYTLALDDIRYHIRDPWHLTLQRPALTITDGQPPITANRLSVWFNPSSLLQLQWQFDSILVDEPVVFAKQLSDLAPEAMEASTFALPELRSHRLAISHLNVSTPSLRLKQGELQLDQWHYQPSNPAPWWQQFDGNFQLAADSARWQQWQIQQPLLDGSHRNNQWTLNAFSFDWQNANINGQFDAALDKRSVDIHQLTLSGLQLQDFKLTNEIQQQAYALASQGWQATVRRADILDSSIELPSLSLNHANLSLTNWHWPGTVYSQEDAWLSFNAESGSWHQRPFTDPLLDLSFTPGTVALNGVAVNALEGYWRASGRFTPDALRLDNLTSKGIKWFLPADWAGQLVQAVSPFKQIRIDTLNIGYAQLTAADSNTPWYINGLNVNGRDLLIRQQPYFNLWHGSLSATARQASLNTIDLQEPLVEMRSEQGQWQLEQAFLPFKGGLLEATGQWDLNQEGLPWHAALQGDSLPANILPQWLSLPWPAAGRIDATAALQGLGQHYTGLAHSLNGELRATFRDSEVNQGSTTFLQAWHPPAAQESISATAEPTITGSQSEKPTDDTEKKTSLAITPLKIRSDRGRLTIAPLTIKGKDIDASLKGQWDLASPTGQQLELHAKLGCQRLIRRWQDGQQTVSVSTCVGNNM</sequence>
<dbReference type="PANTHER" id="PTHR30441">
    <property type="entry name" value="DUF748 DOMAIN-CONTAINING PROTEIN"/>
    <property type="match status" value="1"/>
</dbReference>
<evidence type="ECO:0000259" key="2">
    <source>
        <dbReference type="Pfam" id="PF05170"/>
    </source>
</evidence>
<keyword evidence="4" id="KW-1185">Reference proteome</keyword>
<evidence type="ECO:0000256" key="1">
    <source>
        <dbReference type="SAM" id="MobiDB-lite"/>
    </source>
</evidence>
<dbReference type="InterPro" id="IPR052894">
    <property type="entry name" value="AsmA-related"/>
</dbReference>
<feature type="region of interest" description="Disordered" evidence="1">
    <location>
        <begin position="581"/>
        <end position="606"/>
    </location>
</feature>
<dbReference type="EMBL" id="JANEYT010000012">
    <property type="protein sequence ID" value="MCQ1057928.1"/>
    <property type="molecule type" value="Genomic_DNA"/>
</dbReference>
<name>A0ABT1MZK5_9GAMM</name>
<feature type="domain" description="AsmA" evidence="2">
    <location>
        <begin position="7"/>
        <end position="564"/>
    </location>
</feature>
<reference evidence="3 4" key="1">
    <citation type="submission" date="2022-07" db="EMBL/GenBank/DDBJ databases">
        <title>Photobacterium pectinilyticum sp. nov., a marine bacterium isolated from surface seawater of Qingdao offshore.</title>
        <authorList>
            <person name="Wang X."/>
        </authorList>
    </citation>
    <scope>NUCLEOTIDE SEQUENCE [LARGE SCALE GENOMIC DNA]</scope>
    <source>
        <strain evidence="3 4">ZSDE20</strain>
    </source>
</reference>